<dbReference type="PANTHER" id="PTHR22946:SF9">
    <property type="entry name" value="POLYKETIDE TRANSFERASE AF380"/>
    <property type="match status" value="1"/>
</dbReference>
<protein>
    <submittedName>
        <fullName evidence="3">Alpha/beta superfamily hydrolase</fullName>
    </submittedName>
</protein>
<sequence>MCIERLSMVEMFEQTVGGIPLLHAVPAGQRDSALPTIFFYHGFTSSKEMYSYFGYAFAAAGFRVLLPEADMHGSRYDGDERRRLAHFWDILKSNIDELPSLYDHFLSAGLILDGRVGVAGASLGGMTALGAKARYPWLRATASFMGSGFYLSLSQRLFPRQHQPTEDEREWVRQRVSALADYDVSGRLAQLADRPLLIWHGLADDLVPAAESQRLVQALTSHHLMDNVSVVTEPGIAHKITASALACGTAFFSRRL</sequence>
<dbReference type="InterPro" id="IPR050261">
    <property type="entry name" value="FrsA_esterase"/>
</dbReference>
<dbReference type="PANTHER" id="PTHR22946">
    <property type="entry name" value="DIENELACTONE HYDROLASE DOMAIN-CONTAINING PROTEIN-RELATED"/>
    <property type="match status" value="1"/>
</dbReference>
<dbReference type="Pfam" id="PF00326">
    <property type="entry name" value="Peptidase_S9"/>
    <property type="match status" value="1"/>
</dbReference>
<proteinExistence type="predicted"/>
<evidence type="ECO:0000313" key="4">
    <source>
        <dbReference type="Proteomes" id="UP000028681"/>
    </source>
</evidence>
<dbReference type="HOGENOM" id="CLU_094948_1_0_6"/>
<dbReference type="InterPro" id="IPR029058">
    <property type="entry name" value="AB_hydrolase_fold"/>
</dbReference>
<dbReference type="AlphaFoldDB" id="A0A076LSK2"/>
<dbReference type="Gene3D" id="3.40.50.1820">
    <property type="entry name" value="alpha/beta hydrolase"/>
    <property type="match status" value="1"/>
</dbReference>
<dbReference type="NCBIfam" id="NF007857">
    <property type="entry name" value="PRK10566.1"/>
    <property type="match status" value="1"/>
</dbReference>
<dbReference type="GO" id="GO:0006508">
    <property type="term" value="P:proteolysis"/>
    <property type="evidence" value="ECO:0007669"/>
    <property type="project" value="InterPro"/>
</dbReference>
<evidence type="ECO:0000313" key="3">
    <source>
        <dbReference type="EMBL" id="AIJ08564.1"/>
    </source>
</evidence>
<organism evidence="3 4">
    <name type="scientific">Edwardsiella anguillarum ET080813</name>
    <dbReference type="NCBI Taxonomy" id="667120"/>
    <lineage>
        <taxon>Bacteria</taxon>
        <taxon>Pseudomonadati</taxon>
        <taxon>Pseudomonadota</taxon>
        <taxon>Gammaproteobacteria</taxon>
        <taxon>Enterobacterales</taxon>
        <taxon>Hafniaceae</taxon>
        <taxon>Edwardsiella</taxon>
    </lineage>
</organism>
<reference evidence="3 4" key="1">
    <citation type="journal article" date="2012" name="PLoS ONE">
        <title>Edwardsiella comparative phylogenomics reveal the new intra/inter-species taxonomic relationships, virulence evolution and niche adaptation mechanisms.</title>
        <authorList>
            <person name="Yang M."/>
            <person name="Lv Y."/>
            <person name="Xiao J."/>
            <person name="Wu H."/>
            <person name="Zheng H."/>
            <person name="Liu Q."/>
            <person name="Zhang Y."/>
            <person name="Wang Q."/>
        </authorList>
    </citation>
    <scope>NUCLEOTIDE SEQUENCE [LARGE SCALE GENOMIC DNA]</scope>
    <source>
        <strain evidence="4">080813</strain>
    </source>
</reference>
<gene>
    <name evidence="3" type="ORF">ETEE_2120</name>
</gene>
<dbReference type="GO" id="GO:0052689">
    <property type="term" value="F:carboxylic ester hydrolase activity"/>
    <property type="evidence" value="ECO:0007669"/>
    <property type="project" value="UniProtKB-ARBA"/>
</dbReference>
<evidence type="ECO:0000259" key="2">
    <source>
        <dbReference type="Pfam" id="PF00326"/>
    </source>
</evidence>
<accession>A0A076LSK2</accession>
<feature type="domain" description="Peptidase S9 prolyl oligopeptidase catalytic" evidence="2">
    <location>
        <begin position="69"/>
        <end position="241"/>
    </location>
</feature>
<dbReference type="EMBL" id="CP006664">
    <property type="protein sequence ID" value="AIJ08564.1"/>
    <property type="molecule type" value="Genomic_DNA"/>
</dbReference>
<keyword evidence="1 3" id="KW-0378">Hydrolase</keyword>
<evidence type="ECO:0000256" key="1">
    <source>
        <dbReference type="ARBA" id="ARBA00022801"/>
    </source>
</evidence>
<dbReference type="GO" id="GO:0008236">
    <property type="term" value="F:serine-type peptidase activity"/>
    <property type="evidence" value="ECO:0007669"/>
    <property type="project" value="InterPro"/>
</dbReference>
<dbReference type="SUPFAM" id="SSF53474">
    <property type="entry name" value="alpha/beta-Hydrolases"/>
    <property type="match status" value="1"/>
</dbReference>
<dbReference type="InterPro" id="IPR001375">
    <property type="entry name" value="Peptidase_S9_cat"/>
</dbReference>
<dbReference type="Proteomes" id="UP000028681">
    <property type="component" value="Chromosome"/>
</dbReference>
<dbReference type="KEGG" id="ete:ETEE_2120"/>
<name>A0A076LSK2_9GAMM</name>